<dbReference type="GeneID" id="25146150"/>
<dbReference type="EMBL" id="CP007055">
    <property type="protein sequence ID" value="AHG00284.1"/>
    <property type="molecule type" value="Genomic_DNA"/>
</dbReference>
<dbReference type="KEGG" id="hlr:HALLA_17240"/>
<accession>W0JNY0</accession>
<gene>
    <name evidence="1" type="ORF">HALLA_17240</name>
</gene>
<keyword evidence="2" id="KW-1185">Reference proteome</keyword>
<sequence length="135" mass="14799">MYCSHCDSPLVPFEVPEAYGEYAPSEAPVATICSRCLRVTDLEESNEVAVADSPDFTIVSEAFPTREKPAAGVALALGLCASLARNRNNLEALVADLERAGTDPLLTLERVCQDPSVEPTMDLERRLHQLEQFVY</sequence>
<dbReference type="AlphaFoldDB" id="W0JNY0"/>
<name>W0JNY0_9EURY</name>
<dbReference type="Proteomes" id="UP000019024">
    <property type="component" value="Chromosome"/>
</dbReference>
<dbReference type="HOGENOM" id="CLU_152338_0_0_2"/>
<dbReference type="STRING" id="797299.HALLA_17240"/>
<protein>
    <recommendedName>
        <fullName evidence="3">Small CPxCG-related zinc finger protein</fullName>
    </recommendedName>
</protein>
<dbReference type="InterPro" id="IPR046243">
    <property type="entry name" value="DUF6276"/>
</dbReference>
<dbReference type="OrthoDB" id="212944at2157"/>
<evidence type="ECO:0000313" key="2">
    <source>
        <dbReference type="Proteomes" id="UP000019024"/>
    </source>
</evidence>
<dbReference type="Pfam" id="PF19792">
    <property type="entry name" value="DUF6276"/>
    <property type="match status" value="1"/>
</dbReference>
<evidence type="ECO:0008006" key="3">
    <source>
        <dbReference type="Google" id="ProtNLM"/>
    </source>
</evidence>
<reference evidence="1 2" key="1">
    <citation type="submission" date="2014-01" db="EMBL/GenBank/DDBJ databases">
        <authorList>
            <consortium name="DOE Joint Genome Institute"/>
            <person name="Anderson I."/>
            <person name="Huntemann M."/>
            <person name="Han J."/>
            <person name="Chen A."/>
            <person name="Kyrpides N."/>
            <person name="Mavromatis K."/>
            <person name="Markowitz V."/>
            <person name="Palaniappan K."/>
            <person name="Ivanova N."/>
            <person name="Schaumberg A."/>
            <person name="Pati A."/>
            <person name="Liolios K."/>
            <person name="Nordberg H.P."/>
            <person name="Cantor M.N."/>
            <person name="Hua S.X."/>
            <person name="Woyke T."/>
        </authorList>
    </citation>
    <scope>NUCLEOTIDE SEQUENCE [LARGE SCALE GENOMIC DNA]</scope>
    <source>
        <strain evidence="1 2">XH-48</strain>
    </source>
</reference>
<proteinExistence type="predicted"/>
<organism evidence="1 2">
    <name type="scientific">Halostagnicola larsenii XH-48</name>
    <dbReference type="NCBI Taxonomy" id="797299"/>
    <lineage>
        <taxon>Archaea</taxon>
        <taxon>Methanobacteriati</taxon>
        <taxon>Methanobacteriota</taxon>
        <taxon>Stenosarchaea group</taxon>
        <taxon>Halobacteria</taxon>
        <taxon>Halobacteriales</taxon>
        <taxon>Natrialbaceae</taxon>
        <taxon>Halostagnicola</taxon>
    </lineage>
</organism>
<dbReference type="RefSeq" id="WP_049953524.1">
    <property type="nucleotide sequence ID" value="NZ_CP007055.1"/>
</dbReference>
<evidence type="ECO:0000313" key="1">
    <source>
        <dbReference type="EMBL" id="AHG00284.1"/>
    </source>
</evidence>
<dbReference type="eggNOG" id="arCOG04757">
    <property type="taxonomic scope" value="Archaea"/>
</dbReference>